<dbReference type="NCBIfam" id="TIGR00762">
    <property type="entry name" value="DegV"/>
    <property type="match status" value="1"/>
</dbReference>
<keyword evidence="1" id="KW-0446">Lipid-binding</keyword>
<dbReference type="AlphaFoldDB" id="D2C3I1"/>
<keyword evidence="3" id="KW-1185">Reference proteome</keyword>
<dbReference type="PROSITE" id="PS51482">
    <property type="entry name" value="DEGV"/>
    <property type="match status" value="1"/>
</dbReference>
<dbReference type="Gene3D" id="3.30.1180.10">
    <property type="match status" value="1"/>
</dbReference>
<organism evidence="2 3">
    <name type="scientific">Thermotoga petrophila (strain ATCC BAA-489 / DSM 13996 / JCM 10882 / RKU-10)</name>
    <name type="common">Thermotoga naphthophila</name>
    <dbReference type="NCBI Taxonomy" id="590168"/>
    <lineage>
        <taxon>Bacteria</taxon>
        <taxon>Thermotogati</taxon>
        <taxon>Thermotogota</taxon>
        <taxon>Thermotogae</taxon>
        <taxon>Thermotogales</taxon>
        <taxon>Thermotogaceae</taxon>
        <taxon>Thermotoga</taxon>
    </lineage>
</organism>
<dbReference type="InterPro" id="IPR003797">
    <property type="entry name" value="DegV"/>
</dbReference>
<name>D2C3I1_THEP2</name>
<evidence type="ECO:0000256" key="1">
    <source>
        <dbReference type="ARBA" id="ARBA00023121"/>
    </source>
</evidence>
<dbReference type="SUPFAM" id="SSF82549">
    <property type="entry name" value="DAK1/DegV-like"/>
    <property type="match status" value="1"/>
</dbReference>
<dbReference type="InterPro" id="IPR043168">
    <property type="entry name" value="DegV_C"/>
</dbReference>
<reference evidence="2 3" key="1">
    <citation type="submission" date="2009-12" db="EMBL/GenBank/DDBJ databases">
        <title>Complete sequence of Thermotoga petrophila RKU-1.</title>
        <authorList>
            <consortium name="US DOE Joint Genome Institute"/>
            <person name="Lucas S."/>
            <person name="Copeland A."/>
            <person name="Lapidus A."/>
            <person name="Glavina del Rio T."/>
            <person name="Dalin E."/>
            <person name="Tice H."/>
            <person name="Bruce D."/>
            <person name="Goodwin L."/>
            <person name="Pitluck S."/>
            <person name="Munk A.C."/>
            <person name="Brettin T."/>
            <person name="Detter J.C."/>
            <person name="Han C."/>
            <person name="Tapia R."/>
            <person name="Larimer F."/>
            <person name="Land M."/>
            <person name="Hauser L."/>
            <person name="Kyrpides N."/>
            <person name="Mikhailova N."/>
            <person name="Nelson K.E."/>
            <person name="Gogarten J.P."/>
            <person name="Noll K.M."/>
        </authorList>
    </citation>
    <scope>NUCLEOTIDE SEQUENCE [LARGE SCALE GENOMIC DNA]</scope>
    <source>
        <strain evidence="3">ATCC BAA-489 / DSM 13996 / JCM 10882 / RKU-10</strain>
    </source>
</reference>
<dbReference type="GO" id="GO:0008289">
    <property type="term" value="F:lipid binding"/>
    <property type="evidence" value="ECO:0007669"/>
    <property type="project" value="UniProtKB-KW"/>
</dbReference>
<proteinExistence type="predicted"/>
<dbReference type="PANTHER" id="PTHR33434:SF2">
    <property type="entry name" value="FATTY ACID-BINDING PROTEIN TM_1468"/>
    <property type="match status" value="1"/>
</dbReference>
<dbReference type="Proteomes" id="UP000000940">
    <property type="component" value="Chromosome"/>
</dbReference>
<evidence type="ECO:0000313" key="3">
    <source>
        <dbReference type="Proteomes" id="UP000000940"/>
    </source>
</evidence>
<sequence>MLPVFVIDSAVTVGNWELPFPVRTIGIKVYIDDKEYTDDVDIDKETFYSLFGKAKNFRTAVPSPLEMERVLRDIISEGCTRIYCVHLSSKLSAFYNVMKSVTERLKEKFPSVTFRVIDTRQVSIGAGYVLLKLMESVKDGREDLERVVQEANERIKIRFSVLEFDYLMKSGRVKAITGMLGNLIKIHPILSIEDGELRVVAKKRGLKNVVEKIVQDLKIDGRKMLGLVYAGEEMKEIVLEIEEKLKDEHIERVDIVRLPPTLAVHSGPKMFGAGVFIL</sequence>
<dbReference type="EMBL" id="CP001839">
    <property type="protein sequence ID" value="ADA67285.1"/>
    <property type="molecule type" value="Genomic_DNA"/>
</dbReference>
<dbReference type="PANTHER" id="PTHR33434">
    <property type="entry name" value="DEGV DOMAIN-CONTAINING PROTEIN DR_1986-RELATED"/>
    <property type="match status" value="1"/>
</dbReference>
<dbReference type="KEGG" id="tnp:Tnap_1199"/>
<dbReference type="Pfam" id="PF02645">
    <property type="entry name" value="DegV"/>
    <property type="match status" value="1"/>
</dbReference>
<gene>
    <name evidence="2" type="ordered locus">Tnap_1199</name>
</gene>
<dbReference type="InterPro" id="IPR050270">
    <property type="entry name" value="DegV_domain_contain"/>
</dbReference>
<protein>
    <submittedName>
        <fullName evidence="2">DegV family protein</fullName>
    </submittedName>
</protein>
<evidence type="ECO:0000313" key="2">
    <source>
        <dbReference type="EMBL" id="ADA67285.1"/>
    </source>
</evidence>
<dbReference type="Gene3D" id="3.40.50.10170">
    <property type="match status" value="1"/>
</dbReference>
<accession>D2C3I1</accession>
<dbReference type="HOGENOM" id="CLU_048251_4_3_0"/>